<keyword evidence="1" id="KW-0812">Transmembrane</keyword>
<evidence type="ECO:0000259" key="2">
    <source>
        <dbReference type="Pfam" id="PF04235"/>
    </source>
</evidence>
<dbReference type="PANTHER" id="PTHR30590:SF2">
    <property type="entry name" value="INNER MEMBRANE PROTEIN"/>
    <property type="match status" value="1"/>
</dbReference>
<dbReference type="InterPro" id="IPR007349">
    <property type="entry name" value="DUF418"/>
</dbReference>
<feature type="domain" description="DUF418" evidence="2">
    <location>
        <begin position="228"/>
        <end position="388"/>
    </location>
</feature>
<reference evidence="4" key="1">
    <citation type="submission" date="2021-07" db="EMBL/GenBank/DDBJ databases">
        <title>Neiella marina sp. nov., isolated from the intestinal content of sea cucumber Apostichopus japonicus.</title>
        <authorList>
            <person name="Bai X."/>
        </authorList>
    </citation>
    <scope>NUCLEOTIDE SEQUENCE</scope>
    <source>
        <strain evidence="4">126</strain>
    </source>
</reference>
<comment type="caution">
    <text evidence="4">The sequence shown here is derived from an EMBL/GenBank/DDBJ whole genome shotgun (WGS) entry which is preliminary data.</text>
</comment>
<dbReference type="Pfam" id="PF04235">
    <property type="entry name" value="DUF418"/>
    <property type="match status" value="1"/>
</dbReference>
<dbReference type="InterPro" id="IPR012429">
    <property type="entry name" value="HGSNAT_cat"/>
</dbReference>
<feature type="transmembrane region" description="Helical" evidence="1">
    <location>
        <begin position="215"/>
        <end position="231"/>
    </location>
</feature>
<keyword evidence="5" id="KW-1185">Reference proteome</keyword>
<gene>
    <name evidence="4" type="ORF">K0504_15830</name>
</gene>
<feature type="domain" description="Heparan-alpha-glucosaminide N-acetyltransferase catalytic" evidence="3">
    <location>
        <begin position="11"/>
        <end position="151"/>
    </location>
</feature>
<evidence type="ECO:0000313" key="4">
    <source>
        <dbReference type="EMBL" id="MBW8192509.1"/>
    </source>
</evidence>
<keyword evidence="1" id="KW-1133">Transmembrane helix</keyword>
<keyword evidence="1" id="KW-0472">Membrane</keyword>
<evidence type="ECO:0000256" key="1">
    <source>
        <dbReference type="SAM" id="Phobius"/>
    </source>
</evidence>
<feature type="transmembrane region" description="Helical" evidence="1">
    <location>
        <begin position="323"/>
        <end position="343"/>
    </location>
</feature>
<dbReference type="PANTHER" id="PTHR30590">
    <property type="entry name" value="INNER MEMBRANE PROTEIN"/>
    <property type="match status" value="1"/>
</dbReference>
<evidence type="ECO:0000259" key="3">
    <source>
        <dbReference type="Pfam" id="PF07786"/>
    </source>
</evidence>
<organism evidence="4 5">
    <name type="scientific">Neiella holothuriorum</name>
    <dbReference type="NCBI Taxonomy" id="2870530"/>
    <lineage>
        <taxon>Bacteria</taxon>
        <taxon>Pseudomonadati</taxon>
        <taxon>Pseudomonadota</taxon>
        <taxon>Gammaproteobacteria</taxon>
        <taxon>Alteromonadales</taxon>
        <taxon>Echinimonadaceae</taxon>
        <taxon>Neiella</taxon>
    </lineage>
</organism>
<protein>
    <submittedName>
        <fullName evidence="4">DUF418 domain-containing protein</fullName>
    </submittedName>
</protein>
<evidence type="ECO:0000313" key="5">
    <source>
        <dbReference type="Proteomes" id="UP001166251"/>
    </source>
</evidence>
<feature type="transmembrane region" description="Helical" evidence="1">
    <location>
        <begin position="284"/>
        <end position="302"/>
    </location>
</feature>
<dbReference type="Proteomes" id="UP001166251">
    <property type="component" value="Unassembled WGS sequence"/>
</dbReference>
<dbReference type="InterPro" id="IPR052529">
    <property type="entry name" value="Bact_Transport_Assoc"/>
</dbReference>
<proteinExistence type="predicted"/>
<feature type="transmembrane region" description="Helical" evidence="1">
    <location>
        <begin position="97"/>
        <end position="114"/>
    </location>
</feature>
<feature type="transmembrane region" description="Helical" evidence="1">
    <location>
        <begin position="120"/>
        <end position="136"/>
    </location>
</feature>
<feature type="transmembrane region" description="Helical" evidence="1">
    <location>
        <begin position="12"/>
        <end position="32"/>
    </location>
</feature>
<dbReference type="Pfam" id="PF07786">
    <property type="entry name" value="HGSNAT_cat"/>
    <property type="match status" value="1"/>
</dbReference>
<dbReference type="EMBL" id="JAHZSS010000024">
    <property type="protein sequence ID" value="MBW8192509.1"/>
    <property type="molecule type" value="Genomic_DNA"/>
</dbReference>
<name>A0ABS7EJV2_9GAMM</name>
<dbReference type="RefSeq" id="WP_220105133.1">
    <property type="nucleotide sequence ID" value="NZ_JAHZSS010000024.1"/>
</dbReference>
<feature type="transmembrane region" description="Helical" evidence="1">
    <location>
        <begin position="141"/>
        <end position="159"/>
    </location>
</feature>
<accession>A0ABS7EJV2</accession>
<sequence length="401" mass="45564">METRIAGESKRIQLLDILRGFALLLIVIIHYVEHFDFFAPAQQGLIFSSQTDQLVMNGVFALVSGKAYAIFALLFGYSCFIQINRKARAGVDFRGRYLWRLCILFAIGFAHSLVYKGDILHLYAALGLVLIGLYHVNSKVLIVICVLLALQIPSIYQLTQAVIDSTYDYQETFGMGIWHLVDQTYATGTLADVMNFNLWQGRTTVLGWTFYNGRYLQLVSLFILGLVLARYQFFETILQRKKAIPIFLVGCACAMVALMVLMSFVTDGLTAQQAKHLNLILGSYYNLAFTGVICASLIYLYLQFGTNKVHELLAAYGRMSLTNYLAQALFGVWFFYGFGLAMYQYMGATMSLILGVLVFSAQAYFSLWWQRRYRHGPVEWLWRSLTYIGHDSNVKKLVLSK</sequence>
<feature type="transmembrane region" description="Helical" evidence="1">
    <location>
        <begin position="54"/>
        <end position="77"/>
    </location>
</feature>
<feature type="transmembrane region" description="Helical" evidence="1">
    <location>
        <begin position="349"/>
        <end position="369"/>
    </location>
</feature>
<feature type="transmembrane region" description="Helical" evidence="1">
    <location>
        <begin position="243"/>
        <end position="264"/>
    </location>
</feature>